<dbReference type="Proteomes" id="UP001634394">
    <property type="component" value="Unassembled WGS sequence"/>
</dbReference>
<sequence length="130" mass="14735">MKWRLLSPLSPIDVMQRQLVDTDLPYHVTSTPCEADNGNGRVYANWVEDLRYETIQESAPDNVKTDMHKRTTGPLSKIASNSPTHSLLETIHTLITEKFDKLSTTTGQMLTKCSRGCREIKEVGRRQNCS</sequence>
<name>A0ABD3Y0K9_SINWO</name>
<organism evidence="1 2">
    <name type="scientific">Sinanodonta woodiana</name>
    <name type="common">Chinese pond mussel</name>
    <name type="synonym">Anodonta woodiana</name>
    <dbReference type="NCBI Taxonomy" id="1069815"/>
    <lineage>
        <taxon>Eukaryota</taxon>
        <taxon>Metazoa</taxon>
        <taxon>Spiralia</taxon>
        <taxon>Lophotrochozoa</taxon>
        <taxon>Mollusca</taxon>
        <taxon>Bivalvia</taxon>
        <taxon>Autobranchia</taxon>
        <taxon>Heteroconchia</taxon>
        <taxon>Palaeoheterodonta</taxon>
        <taxon>Unionida</taxon>
        <taxon>Unionoidea</taxon>
        <taxon>Unionidae</taxon>
        <taxon>Unioninae</taxon>
        <taxon>Sinanodonta</taxon>
    </lineage>
</organism>
<comment type="caution">
    <text evidence="1">The sequence shown here is derived from an EMBL/GenBank/DDBJ whole genome shotgun (WGS) entry which is preliminary data.</text>
</comment>
<protein>
    <submittedName>
        <fullName evidence="1">Uncharacterized protein</fullName>
    </submittedName>
</protein>
<gene>
    <name evidence="1" type="ORF">ACJMK2_003159</name>
</gene>
<accession>A0ABD3Y0K9</accession>
<evidence type="ECO:0000313" key="1">
    <source>
        <dbReference type="EMBL" id="KAL3890887.1"/>
    </source>
</evidence>
<dbReference type="AlphaFoldDB" id="A0ABD3Y0K9"/>
<evidence type="ECO:0000313" key="2">
    <source>
        <dbReference type="Proteomes" id="UP001634394"/>
    </source>
</evidence>
<dbReference type="EMBL" id="JBJQND010000001">
    <property type="protein sequence ID" value="KAL3890887.1"/>
    <property type="molecule type" value="Genomic_DNA"/>
</dbReference>
<keyword evidence="2" id="KW-1185">Reference proteome</keyword>
<reference evidence="1 2" key="1">
    <citation type="submission" date="2024-11" db="EMBL/GenBank/DDBJ databases">
        <title>Chromosome-level genome assembly of the freshwater bivalve Anodonta woodiana.</title>
        <authorList>
            <person name="Chen X."/>
        </authorList>
    </citation>
    <scope>NUCLEOTIDE SEQUENCE [LARGE SCALE GENOMIC DNA]</scope>
    <source>
        <strain evidence="1">MN2024</strain>
        <tissue evidence="1">Gills</tissue>
    </source>
</reference>
<proteinExistence type="predicted"/>